<dbReference type="InterPro" id="IPR051311">
    <property type="entry name" value="DedA_domain"/>
</dbReference>
<dbReference type="PANTHER" id="PTHR42709">
    <property type="entry name" value="ALKALINE PHOSPHATASE LIKE PROTEIN"/>
    <property type="match status" value="1"/>
</dbReference>
<keyword evidence="1" id="KW-0812">Transmembrane</keyword>
<reference evidence="3 4" key="1">
    <citation type="submission" date="2024-07" db="EMBL/GenBank/DDBJ databases">
        <title>Uliginosibacterium flavum JJ3220;KACC:17644.</title>
        <authorList>
            <person name="Kim M.K."/>
        </authorList>
    </citation>
    <scope>NUCLEOTIDE SEQUENCE [LARGE SCALE GENOMIC DNA]</scope>
    <source>
        <strain evidence="3 4">KACC:17644</strain>
    </source>
</reference>
<comment type="caution">
    <text evidence="3">The sequence shown here is derived from an EMBL/GenBank/DDBJ whole genome shotgun (WGS) entry which is preliminary data.</text>
</comment>
<feature type="domain" description="VTT" evidence="2">
    <location>
        <begin position="30"/>
        <end position="137"/>
    </location>
</feature>
<evidence type="ECO:0000259" key="2">
    <source>
        <dbReference type="Pfam" id="PF09335"/>
    </source>
</evidence>
<dbReference type="PANTHER" id="PTHR42709:SF4">
    <property type="entry name" value="INNER MEMBRANE PROTEIN YQAA"/>
    <property type="match status" value="1"/>
</dbReference>
<keyword evidence="1" id="KW-0472">Membrane</keyword>
<sequence length="143" mass="16076">MTTYLSLFLAALLAASLFPAQSELLLGALLLAGNQPVWALIAVATVGNVLGSAINWWLGRYIERFRDRRWFPVKPAMLEKACGWYHRYGRWSLLLSWAPVIGDPLTLVAGVLREPFHSFLGIVCIAKFLRYLLLAVITLNWFG</sequence>
<dbReference type="Pfam" id="PF09335">
    <property type="entry name" value="VTT_dom"/>
    <property type="match status" value="1"/>
</dbReference>
<name>A0ABV2TN35_9RHOO</name>
<evidence type="ECO:0000256" key="1">
    <source>
        <dbReference type="SAM" id="Phobius"/>
    </source>
</evidence>
<accession>A0ABV2TN35</accession>
<dbReference type="EMBL" id="JBEWZI010000015">
    <property type="protein sequence ID" value="MET7015335.1"/>
    <property type="molecule type" value="Genomic_DNA"/>
</dbReference>
<dbReference type="Proteomes" id="UP001549691">
    <property type="component" value="Unassembled WGS sequence"/>
</dbReference>
<protein>
    <submittedName>
        <fullName evidence="3">YqaA family protein</fullName>
    </submittedName>
</protein>
<dbReference type="InterPro" id="IPR032816">
    <property type="entry name" value="VTT_dom"/>
</dbReference>
<keyword evidence="1" id="KW-1133">Transmembrane helix</keyword>
<evidence type="ECO:0000313" key="4">
    <source>
        <dbReference type="Proteomes" id="UP001549691"/>
    </source>
</evidence>
<feature type="transmembrane region" description="Helical" evidence="1">
    <location>
        <begin position="118"/>
        <end position="142"/>
    </location>
</feature>
<organism evidence="3 4">
    <name type="scientific">Uliginosibacterium flavum</name>
    <dbReference type="NCBI Taxonomy" id="1396831"/>
    <lineage>
        <taxon>Bacteria</taxon>
        <taxon>Pseudomonadati</taxon>
        <taxon>Pseudomonadota</taxon>
        <taxon>Betaproteobacteria</taxon>
        <taxon>Rhodocyclales</taxon>
        <taxon>Zoogloeaceae</taxon>
        <taxon>Uliginosibacterium</taxon>
    </lineage>
</organism>
<feature type="transmembrane region" description="Helical" evidence="1">
    <location>
        <begin position="38"/>
        <end position="58"/>
    </location>
</feature>
<proteinExistence type="predicted"/>
<gene>
    <name evidence="3" type="ORF">ABXR19_14185</name>
</gene>
<keyword evidence="4" id="KW-1185">Reference proteome</keyword>
<evidence type="ECO:0000313" key="3">
    <source>
        <dbReference type="EMBL" id="MET7015335.1"/>
    </source>
</evidence>